<dbReference type="KEGG" id="amr:AM1_0428"/>
<feature type="transmembrane region" description="Helical" evidence="1">
    <location>
        <begin position="215"/>
        <end position="236"/>
    </location>
</feature>
<dbReference type="AlphaFoldDB" id="B0CAZ5"/>
<keyword evidence="4" id="KW-1185">Reference proteome</keyword>
<keyword evidence="1" id="KW-0812">Transmembrane</keyword>
<evidence type="ECO:0000256" key="1">
    <source>
        <dbReference type="SAM" id="Phobius"/>
    </source>
</evidence>
<gene>
    <name evidence="3" type="ordered locus">AM1_0428</name>
</gene>
<dbReference type="PANTHER" id="PTHR30373:SF2">
    <property type="entry name" value="UPF0603 PROTEIN YGCG"/>
    <property type="match status" value="1"/>
</dbReference>
<dbReference type="RefSeq" id="WP_012161092.1">
    <property type="nucleotide sequence ID" value="NC_009925.1"/>
</dbReference>
<dbReference type="Proteomes" id="UP000000268">
    <property type="component" value="Chromosome"/>
</dbReference>
<dbReference type="Gene3D" id="3.10.310.50">
    <property type="match status" value="1"/>
</dbReference>
<sequence>MKVQLNKLWDWKGQLQRWLIVGLLTLLVGLPLWSPPALATVVEDIPNLSASQSTWLADKAELLSVVTERSVNKTLKQISRQTGTDVRVITIRGLNYGETADSFANTLFEQWFPTAEDQANQVLLVYDARTNAPAILVGQEAQKLLSEETAQSIAFDNLLIPIRKGNYNEAFIGAGDRFAAVISGQEDPGPPEVEVTAFAESNFRTAEETNDTSSAILVVVLLILATAIPMLTYFYYQRS</sequence>
<dbReference type="Pfam" id="PF04536">
    <property type="entry name" value="TPM_phosphatase"/>
    <property type="match status" value="1"/>
</dbReference>
<keyword evidence="1" id="KW-0472">Membrane</keyword>
<dbReference type="HOGENOM" id="CLU_065264_1_0_3"/>
<dbReference type="NCBIfam" id="NF047379">
    <property type="entry name" value="photo_II_Psb32"/>
    <property type="match status" value="1"/>
</dbReference>
<feature type="domain" description="TPM" evidence="2">
    <location>
        <begin position="57"/>
        <end position="180"/>
    </location>
</feature>
<dbReference type="STRING" id="329726.AM1_0428"/>
<keyword evidence="1" id="KW-1133">Transmembrane helix</keyword>
<dbReference type="PANTHER" id="PTHR30373">
    <property type="entry name" value="UPF0603 PROTEIN YGCG"/>
    <property type="match status" value="1"/>
</dbReference>
<evidence type="ECO:0000313" key="3">
    <source>
        <dbReference type="EMBL" id="ABW25485.1"/>
    </source>
</evidence>
<accession>B0CAZ5</accession>
<reference evidence="3 4" key="1">
    <citation type="journal article" date="2008" name="Proc. Natl. Acad. Sci. U.S.A.">
        <title>Niche adaptation and genome expansion in the chlorophyll d-producing cyanobacterium Acaryochloris marina.</title>
        <authorList>
            <person name="Swingley W.D."/>
            <person name="Chen M."/>
            <person name="Cheung P.C."/>
            <person name="Conrad A.L."/>
            <person name="Dejesa L.C."/>
            <person name="Hao J."/>
            <person name="Honchak B.M."/>
            <person name="Karbach L.E."/>
            <person name="Kurdoglu A."/>
            <person name="Lahiri S."/>
            <person name="Mastrian S.D."/>
            <person name="Miyashita H."/>
            <person name="Page L."/>
            <person name="Ramakrishna P."/>
            <person name="Satoh S."/>
            <person name="Sattley W.M."/>
            <person name="Shimada Y."/>
            <person name="Taylor H.L."/>
            <person name="Tomo T."/>
            <person name="Tsuchiya T."/>
            <person name="Wang Z.T."/>
            <person name="Raymond J."/>
            <person name="Mimuro M."/>
            <person name="Blankenship R.E."/>
            <person name="Touchman J.W."/>
        </authorList>
    </citation>
    <scope>NUCLEOTIDE SEQUENCE [LARGE SCALE GENOMIC DNA]</scope>
    <source>
        <strain evidence="4">MBIC 11017</strain>
    </source>
</reference>
<dbReference type="eggNOG" id="COG1512">
    <property type="taxonomic scope" value="Bacteria"/>
</dbReference>
<organism evidence="3 4">
    <name type="scientific">Acaryochloris marina (strain MBIC 11017)</name>
    <dbReference type="NCBI Taxonomy" id="329726"/>
    <lineage>
        <taxon>Bacteria</taxon>
        <taxon>Bacillati</taxon>
        <taxon>Cyanobacteriota</taxon>
        <taxon>Cyanophyceae</taxon>
        <taxon>Acaryochloridales</taxon>
        <taxon>Acaryochloridaceae</taxon>
        <taxon>Acaryochloris</taxon>
    </lineage>
</organism>
<protein>
    <recommendedName>
        <fullName evidence="2">TPM domain-containing protein</fullName>
    </recommendedName>
</protein>
<evidence type="ECO:0000313" key="4">
    <source>
        <dbReference type="Proteomes" id="UP000000268"/>
    </source>
</evidence>
<dbReference type="InterPro" id="IPR007621">
    <property type="entry name" value="TPM_dom"/>
</dbReference>
<dbReference type="EMBL" id="CP000828">
    <property type="protein sequence ID" value="ABW25485.1"/>
    <property type="molecule type" value="Genomic_DNA"/>
</dbReference>
<name>B0CAZ5_ACAM1</name>
<dbReference type="OrthoDB" id="458740at2"/>
<proteinExistence type="predicted"/>
<evidence type="ECO:0000259" key="2">
    <source>
        <dbReference type="Pfam" id="PF04536"/>
    </source>
</evidence>